<feature type="region of interest" description="Disordered" evidence="10">
    <location>
        <begin position="155"/>
        <end position="179"/>
    </location>
</feature>
<comment type="function">
    <text evidence="9">Regulatory subunit of the calcium activated potassium KCNMA1 (maxiK) channel. Modulates the calcium sensitivity and gating kinetics of KCNMA1, thereby contributing to KCNMA1 channel diversity.</text>
</comment>
<dbReference type="InterPro" id="IPR003930">
    <property type="entry name" value="K_chnl_Ca-activ_BK_bsu"/>
</dbReference>
<dbReference type="GO" id="GO:0015269">
    <property type="term" value="F:calcium-activated potassium channel activity"/>
    <property type="evidence" value="ECO:0007669"/>
    <property type="project" value="UniProtKB-UniRule"/>
</dbReference>
<proteinExistence type="inferred from homology"/>
<name>M0QSW5_9CETA</name>
<comment type="caution">
    <text evidence="9">Lacks conserved residue(s) required for the propagation of feature annotation.</text>
</comment>
<comment type="subcellular location">
    <subcellularLocation>
        <location evidence="1 9">Membrane</location>
        <topology evidence="1 9">Multi-pass membrane protein</topology>
    </subcellularLocation>
</comment>
<keyword evidence="7 9" id="KW-0325">Glycoprotein</keyword>
<keyword evidence="4 9" id="KW-1133">Transmembrane helix</keyword>
<organism evidence="11 12">
    <name type="scientific">Bos mutus</name>
    <name type="common">wild yak</name>
    <dbReference type="NCBI Taxonomy" id="72004"/>
    <lineage>
        <taxon>Eukaryota</taxon>
        <taxon>Metazoa</taxon>
        <taxon>Chordata</taxon>
        <taxon>Craniata</taxon>
        <taxon>Vertebrata</taxon>
        <taxon>Euteleostomi</taxon>
        <taxon>Mammalia</taxon>
        <taxon>Eutheria</taxon>
        <taxon>Laurasiatheria</taxon>
        <taxon>Artiodactyla</taxon>
        <taxon>Ruminantia</taxon>
        <taxon>Pecora</taxon>
        <taxon>Bovidae</taxon>
        <taxon>Bovinae</taxon>
        <taxon>Bos</taxon>
    </lineage>
</organism>
<evidence type="ECO:0000256" key="3">
    <source>
        <dbReference type="ARBA" id="ARBA00022692"/>
    </source>
</evidence>
<feature type="transmembrane region" description="Helical" evidence="9">
    <location>
        <begin position="186"/>
        <end position="209"/>
    </location>
</feature>
<comment type="similarity">
    <text evidence="9">Belongs to the KCNMB (TC 8.A.14.1) family.</text>
</comment>
<dbReference type="PANTHER" id="PTHR10258:SF4">
    <property type="entry name" value="CALCIUM-ACTIVATED POTASSIUM CHANNEL SUBUNIT BETA-3"/>
    <property type="match status" value="1"/>
</dbReference>
<evidence type="ECO:0000256" key="10">
    <source>
        <dbReference type="SAM" id="MobiDB-lite"/>
    </source>
</evidence>
<keyword evidence="3 9" id="KW-0812">Transmembrane</keyword>
<gene>
    <name evidence="11" type="ORF">M91_09225</name>
</gene>
<evidence type="ECO:0000256" key="5">
    <source>
        <dbReference type="ARBA" id="ARBA00023065"/>
    </source>
</evidence>
<dbReference type="AlphaFoldDB" id="M0QSW5"/>
<accession>M0QSW5</accession>
<dbReference type="PANTHER" id="PTHR10258">
    <property type="entry name" value="CALCIUM-ACTIVATED POTASSIUM CHANNEL SUBUNIT BETA"/>
    <property type="match status" value="1"/>
</dbReference>
<dbReference type="Pfam" id="PF03185">
    <property type="entry name" value="CaKB"/>
    <property type="match status" value="2"/>
</dbReference>
<reference evidence="11 12" key="1">
    <citation type="journal article" date="2012" name="Nat. Genet.">
        <title>The yak genome and adaptation to life at high altitude.</title>
        <authorList>
            <person name="Qiu Q."/>
            <person name="Zhang G."/>
            <person name="Ma T."/>
            <person name="Qian W."/>
            <person name="Wang J."/>
            <person name="Ye Z."/>
            <person name="Cao C."/>
            <person name="Hu Q."/>
            <person name="Kim J."/>
            <person name="Larkin D.M."/>
            <person name="Auvil L."/>
            <person name="Capitanu B."/>
            <person name="Ma J."/>
            <person name="Lewin H.A."/>
            <person name="Qian X."/>
            <person name="Lang Y."/>
            <person name="Zhou R."/>
            <person name="Wang L."/>
            <person name="Wang K."/>
            <person name="Xia J."/>
            <person name="Liao S."/>
            <person name="Pan S."/>
            <person name="Lu X."/>
            <person name="Hou H."/>
            <person name="Wang Y."/>
            <person name="Zang X."/>
            <person name="Yin Y."/>
            <person name="Ma H."/>
            <person name="Zhang J."/>
            <person name="Wang Z."/>
            <person name="Zhang Y."/>
            <person name="Zhang D."/>
            <person name="Yonezawa T."/>
            <person name="Hasegawa M."/>
            <person name="Zhong Y."/>
            <person name="Liu W."/>
            <person name="Zhang Y."/>
            <person name="Huang Z."/>
            <person name="Zhang S."/>
            <person name="Long R."/>
            <person name="Yang H."/>
            <person name="Wang J."/>
            <person name="Lenstra J.A."/>
            <person name="Cooper D.N."/>
            <person name="Wu Y."/>
            <person name="Wang J."/>
            <person name="Shi P."/>
            <person name="Wang J."/>
            <person name="Liu J."/>
        </authorList>
    </citation>
    <scope>NUCLEOTIDE SEQUENCE [LARGE SCALE GENOMIC DNA]</scope>
    <source>
        <strain evidence="12">yakQH1</strain>
    </source>
</reference>
<evidence type="ECO:0000256" key="1">
    <source>
        <dbReference type="ARBA" id="ARBA00004141"/>
    </source>
</evidence>
<dbReference type="STRING" id="72004.ENSBMUP00000022135"/>
<evidence type="ECO:0000256" key="7">
    <source>
        <dbReference type="ARBA" id="ARBA00023180"/>
    </source>
</evidence>
<evidence type="ECO:0000256" key="2">
    <source>
        <dbReference type="ARBA" id="ARBA00022448"/>
    </source>
</evidence>
<evidence type="ECO:0000256" key="9">
    <source>
        <dbReference type="RuleBase" id="RU368097"/>
    </source>
</evidence>
<dbReference type="Proteomes" id="UP000011080">
    <property type="component" value="Unassembled WGS sequence"/>
</dbReference>
<dbReference type="EMBL" id="JH880812">
    <property type="protein sequence ID" value="ELR58681.1"/>
    <property type="molecule type" value="Genomic_DNA"/>
</dbReference>
<sequence>MPVLTSPLARGVGAAHPQVVALEAQMRLRTSPGTPLPLMFKLHPSGALRGYESGERSPFCLGLCVSCSRSASLFKLHSRVARDARGDWAPGQKALDVLSSRQLDMKEQVRSSFRMLLIPNGSLRSHSSHMEFIKECKKYFLGEYTISLRDKPAFSTSGTRRNTDHNDGDPPDVHRKLPSSAGEDRAMLLGFAMMGFSVLMFFVLGITILKPFLLRHIFTRTSQWADLELMRQEEMCFYTPKCHQHRNDLLSGALDIKEFFDHKNGTPFSCFYSPDSPSEDVILIKSTTRR</sequence>
<dbReference type="GO" id="GO:0005513">
    <property type="term" value="P:detection of calcium ion"/>
    <property type="evidence" value="ECO:0007669"/>
    <property type="project" value="UniProtKB-UniRule"/>
</dbReference>
<keyword evidence="6 9" id="KW-0472">Membrane</keyword>
<feature type="compositionally biased region" description="Basic and acidic residues" evidence="10">
    <location>
        <begin position="161"/>
        <end position="175"/>
    </location>
</feature>
<dbReference type="GO" id="GO:0015459">
    <property type="term" value="F:potassium channel regulator activity"/>
    <property type="evidence" value="ECO:0007669"/>
    <property type="project" value="UniProtKB-UniRule"/>
</dbReference>
<keyword evidence="2 9" id="KW-0813">Transport</keyword>
<dbReference type="GO" id="GO:0008076">
    <property type="term" value="C:voltage-gated potassium channel complex"/>
    <property type="evidence" value="ECO:0007669"/>
    <property type="project" value="UniProtKB-UniRule"/>
</dbReference>
<keyword evidence="5 9" id="KW-0406">Ion transport</keyword>
<keyword evidence="8 9" id="KW-0407">Ion channel</keyword>
<protein>
    <recommendedName>
        <fullName evidence="9">Calcium-activated potassium channel subunit beta</fullName>
        <shortName evidence="9">BKbeta</shortName>
    </recommendedName>
    <alternativeName>
        <fullName evidence="9">BK channel subunit beta</fullName>
    </alternativeName>
    <alternativeName>
        <fullName evidence="9">Calcium-activated potassium channel, subfamily M subunit beta</fullName>
    </alternativeName>
    <alternativeName>
        <fullName evidence="9">Charybdotoxin receptor subunit beta</fullName>
    </alternativeName>
    <alternativeName>
        <fullName evidence="9">K(VCA)beta</fullName>
    </alternativeName>
    <alternativeName>
        <fullName evidence="9">Maxi K channel subunit beta</fullName>
    </alternativeName>
    <alternativeName>
        <fullName evidence="9">Slo-beta</fullName>
    </alternativeName>
</protein>
<comment type="subunit">
    <text evidence="9">Interacts with KCNMA1 tetramer. There are probably 4 molecules of KCMNB per KCNMA1 tetramer.</text>
</comment>
<evidence type="ECO:0000256" key="4">
    <source>
        <dbReference type="ARBA" id="ARBA00022989"/>
    </source>
</evidence>
<evidence type="ECO:0000256" key="8">
    <source>
        <dbReference type="ARBA" id="ARBA00023303"/>
    </source>
</evidence>
<evidence type="ECO:0000256" key="6">
    <source>
        <dbReference type="ARBA" id="ARBA00023136"/>
    </source>
</evidence>
<evidence type="ECO:0000313" key="12">
    <source>
        <dbReference type="Proteomes" id="UP000011080"/>
    </source>
</evidence>
<comment type="PTM">
    <text evidence="9">N-glycosylated.</text>
</comment>
<evidence type="ECO:0000313" key="11">
    <source>
        <dbReference type="EMBL" id="ELR58681.1"/>
    </source>
</evidence>